<organism evidence="6 7">
    <name type="scientific">Aurantiacibacter gangjinensis</name>
    <dbReference type="NCBI Taxonomy" id="502682"/>
    <lineage>
        <taxon>Bacteria</taxon>
        <taxon>Pseudomonadati</taxon>
        <taxon>Pseudomonadota</taxon>
        <taxon>Alphaproteobacteria</taxon>
        <taxon>Sphingomonadales</taxon>
        <taxon>Erythrobacteraceae</taxon>
        <taxon>Aurantiacibacter</taxon>
    </lineage>
</organism>
<accession>A0A0G9MRX1</accession>
<keyword evidence="7" id="KW-1185">Reference proteome</keyword>
<evidence type="ECO:0000259" key="5">
    <source>
        <dbReference type="Pfam" id="PF04357"/>
    </source>
</evidence>
<evidence type="ECO:0000256" key="3">
    <source>
        <dbReference type="ARBA" id="ARBA00022989"/>
    </source>
</evidence>
<name>A0A0G9MRX1_9SPHN</name>
<dbReference type="STRING" id="502682.BMF35_a0215"/>
<dbReference type="InterPro" id="IPR007452">
    <property type="entry name" value="TamB_C"/>
</dbReference>
<reference evidence="6 7" key="1">
    <citation type="submission" date="2015-04" db="EMBL/GenBank/DDBJ databases">
        <title>The draft genome sequence of Erythrobacr gangjinensis K7-2.</title>
        <authorList>
            <person name="Zhuang L."/>
            <person name="Liu Y."/>
            <person name="Shao Z."/>
        </authorList>
    </citation>
    <scope>NUCLEOTIDE SEQUENCE [LARGE SCALE GENOMIC DNA]</scope>
    <source>
        <strain evidence="6 7">K7-2</strain>
    </source>
</reference>
<evidence type="ECO:0000313" key="7">
    <source>
        <dbReference type="Proteomes" id="UP000053070"/>
    </source>
</evidence>
<evidence type="ECO:0000313" key="6">
    <source>
        <dbReference type="EMBL" id="KLE33477.1"/>
    </source>
</evidence>
<dbReference type="OrthoDB" id="7784409at2"/>
<keyword evidence="3" id="KW-1133">Transmembrane helix</keyword>
<keyword evidence="2" id="KW-0812">Transmembrane</keyword>
<evidence type="ECO:0000256" key="1">
    <source>
        <dbReference type="ARBA" id="ARBA00004167"/>
    </source>
</evidence>
<protein>
    <recommendedName>
        <fullName evidence="5">Translocation and assembly module TamB C-terminal domain-containing protein</fullName>
    </recommendedName>
</protein>
<dbReference type="PANTHER" id="PTHR36985">
    <property type="entry name" value="TRANSLOCATION AND ASSEMBLY MODULE SUBUNIT TAMB"/>
    <property type="match status" value="1"/>
</dbReference>
<keyword evidence="4" id="KW-0472">Membrane</keyword>
<dbReference type="KEGG" id="egn:BMF35_a0215"/>
<comment type="subcellular location">
    <subcellularLocation>
        <location evidence="1">Membrane</location>
        <topology evidence="1">Single-pass membrane protein</topology>
    </subcellularLocation>
</comment>
<gene>
    <name evidence="6" type="ORF">AAW01_06070</name>
</gene>
<dbReference type="RefSeq" id="WP_047006326.1">
    <property type="nucleotide sequence ID" value="NZ_CP018097.1"/>
</dbReference>
<proteinExistence type="predicted"/>
<dbReference type="GO" id="GO:0009306">
    <property type="term" value="P:protein secretion"/>
    <property type="evidence" value="ECO:0007669"/>
    <property type="project" value="InterPro"/>
</dbReference>
<feature type="domain" description="Translocation and assembly module TamB C-terminal" evidence="5">
    <location>
        <begin position="1062"/>
        <end position="1408"/>
    </location>
</feature>
<dbReference type="Proteomes" id="UP000053070">
    <property type="component" value="Unassembled WGS sequence"/>
</dbReference>
<evidence type="ECO:0000256" key="4">
    <source>
        <dbReference type="ARBA" id="ARBA00023136"/>
    </source>
</evidence>
<dbReference type="Pfam" id="PF04357">
    <property type="entry name" value="TamB"/>
    <property type="match status" value="1"/>
</dbReference>
<dbReference type="PANTHER" id="PTHR36985:SF1">
    <property type="entry name" value="TRANSLOCATION AND ASSEMBLY MODULE SUBUNIT TAMB"/>
    <property type="match status" value="1"/>
</dbReference>
<dbReference type="PATRIC" id="fig|502682.8.peg.1240"/>
<evidence type="ECO:0000256" key="2">
    <source>
        <dbReference type="ARBA" id="ARBA00022692"/>
    </source>
</evidence>
<dbReference type="GO" id="GO:0005886">
    <property type="term" value="C:plasma membrane"/>
    <property type="evidence" value="ECO:0007669"/>
    <property type="project" value="InterPro"/>
</dbReference>
<comment type="caution">
    <text evidence="6">The sequence shown here is derived from an EMBL/GenBank/DDBJ whole genome shotgun (WGS) entry which is preliminary data.</text>
</comment>
<sequence>MAEADTVDEAADQAPATKKKRTSAPKRVLRWVLGIVTAILVLVLLVIAFLHTPPGRQFIVDQIAKVAPASGLRVEVGEIDGSVLWSSTLSDVKLYDANDTLFLEIPTVDLNWRPHRWFTSGLDVRHLVLTGGTFYAVPELLPGDPDAPILPDFDIRVDRFVIDDLTVAEGLLGEERVIDFAAEADIRNGRVYLDADGAFGGGDAFAMLVDAQPDGDVFDIDLTWQAPAGGFLATMVGSENDIGISIDGEGSWESWRGEMIAVQGGENGGELADLELFNESGQYRLVGRADPSAWLEGLPQRALGSMVEISASGTLVDSVLRGDFMLNGRGVDLDGSGGIDLANNRFDNLVFAADLLDPALFSPDVALNGARLEGTLDGAFTDITMPHQLTVHQIVAGDIVVSDVRQGGVLTFDGTRAVIPLDAEIGRIVSGNELFDPRLNNGNIGGTLVYAGGSILSDNLDVRFPGLTGRLGLNADLESGLTRVNGPVNIQDLPFDNVGLVDANARIQFRIGGGQDWALRAELDGRVVEVTNSTIANLAGGDIRFDGGLVLGGSIPLSFNDFDVNAPLLTATLDGQVTDAGTSIAGFGRHAEYGEFTVEATLADDGPRAELVFADPLPAAGLSDVRVSLAPSENGFDIQTSGGSLLGAFDGDLELTIADNGDTAIRIRRLDVAQSTVAGTLELVEGGVAGDLDITGGGLDGTIALGLRDGGQGFDIDLEARNAVFDGPTPLSINRGTVDASGLIAEGNTTIEGRANIQGLTYGGIFIGRLAAQAEITNGTGTFDAAIAGRRGTRFELLVNGQMTPDEFAVAVDGSYEGEDISMPRRAVLSRTADGGWELQRSQLSYGDGFIIASGRFGGAEPMQGRFAMDDMPLSILGVAMGDLALNGSISGVVDISTGANGLPVGQARVSIDDLTRSSLLVTSSPLDIALVADLSETLLQTRAVLRDSAGNDGRLQARISGLPQSGALTDRLYAGELFGQFRYVGSAASLWRLAAIDLMDITGDIAVAANMRGSLGEPRVRGSLSGDNLRVRSALTGSDITGMSARGTFTGSRLAITSFAGNAPNGGRVSGSGFIDLSNISAARGPQIDLRIAARDAEILDLENMGATITGPMRIVSNGVGGTIAGRLTATSARWQLGAAEAIAELPSIPVTEINLPADARPTFVDTAPWRFLIDVRAPGGIEVDGLGLDSEWRTENLLIRGTTDDPRLGGSVSIVPRQGFYSFAGTRFEITRGEIDFDRNVPIDPRIDLLAETEVNNLQVQVTVRGNASQPDVAFSSTPALPEEELLARLLFGGSITDLSATDALQLGAAVASLRGGGGSGPINQLRDAVGLDRLRIVPSDPALDRGTAVALGKNFGRRFYVEIITDGAGYNATNAEFRVTSWLNLLATVSTIGRHQAAAEYRRDY</sequence>
<dbReference type="EMBL" id="LBHC01000001">
    <property type="protein sequence ID" value="KLE33477.1"/>
    <property type="molecule type" value="Genomic_DNA"/>
</dbReference>